<keyword evidence="2" id="KW-1185">Reference proteome</keyword>
<name>A0A378JJG9_9GAMM</name>
<gene>
    <name evidence="1" type="ORF">NCTC13316_01551</name>
</gene>
<accession>A0A378JJG9</accession>
<protein>
    <submittedName>
        <fullName evidence="1">Uncharacterized protein</fullName>
    </submittedName>
</protein>
<dbReference type="Proteomes" id="UP000254794">
    <property type="component" value="Unassembled WGS sequence"/>
</dbReference>
<sequence length="112" mass="13026">MANELNIDDESLIEINKLMFIGGERRQYDNEGQILLSGTEKEVESLTDIVKTYDFTAVDIDIDENNIEHHHFLTSGEQSLTVKISLNELNYEIKNSDELEERYNNQEFPNPF</sequence>
<dbReference type="OrthoDB" id="5638932at2"/>
<proteinExistence type="predicted"/>
<dbReference type="AlphaFoldDB" id="A0A378JJG9"/>
<evidence type="ECO:0000313" key="1">
    <source>
        <dbReference type="EMBL" id="STX51456.1"/>
    </source>
</evidence>
<evidence type="ECO:0000313" key="2">
    <source>
        <dbReference type="Proteomes" id="UP000254794"/>
    </source>
</evidence>
<dbReference type="RefSeq" id="WP_115331092.1">
    <property type="nucleotide sequence ID" value="NZ_CAAAHP010000001.1"/>
</dbReference>
<dbReference type="EMBL" id="UGOD01000001">
    <property type="protein sequence ID" value="STX51456.1"/>
    <property type="molecule type" value="Genomic_DNA"/>
</dbReference>
<organism evidence="1 2">
    <name type="scientific">Legionella busanensis</name>
    <dbReference type="NCBI Taxonomy" id="190655"/>
    <lineage>
        <taxon>Bacteria</taxon>
        <taxon>Pseudomonadati</taxon>
        <taxon>Pseudomonadota</taxon>
        <taxon>Gammaproteobacteria</taxon>
        <taxon>Legionellales</taxon>
        <taxon>Legionellaceae</taxon>
        <taxon>Legionella</taxon>
    </lineage>
</organism>
<reference evidence="1 2" key="1">
    <citation type="submission" date="2018-06" db="EMBL/GenBank/DDBJ databases">
        <authorList>
            <consortium name="Pathogen Informatics"/>
            <person name="Doyle S."/>
        </authorList>
    </citation>
    <scope>NUCLEOTIDE SEQUENCE [LARGE SCALE GENOMIC DNA]</scope>
    <source>
        <strain evidence="1 2">NCTC13316</strain>
    </source>
</reference>